<dbReference type="PANTHER" id="PTHR40626:SF11">
    <property type="entry name" value="ZINC FINGER PROTEIN YPR022C"/>
    <property type="match status" value="1"/>
</dbReference>
<dbReference type="GO" id="GO:0005634">
    <property type="term" value="C:nucleus"/>
    <property type="evidence" value="ECO:0007669"/>
    <property type="project" value="UniProtKB-SubCell"/>
</dbReference>
<accession>A0A1L9RFE1</accession>
<dbReference type="FunFam" id="3.30.160.60:FF:000065">
    <property type="entry name" value="B-cell CLL/lymphoma 6, member B"/>
    <property type="match status" value="1"/>
</dbReference>
<evidence type="ECO:0000256" key="2">
    <source>
        <dbReference type="ARBA" id="ARBA00022723"/>
    </source>
</evidence>
<dbReference type="STRING" id="1073089.A0A1L9RFE1"/>
<dbReference type="VEuPathDB" id="FungiDB:ASPWEDRAFT_173074"/>
<feature type="domain" description="C2H2-type" evidence="8">
    <location>
        <begin position="8"/>
        <end position="35"/>
    </location>
</feature>
<dbReference type="GO" id="GO:0000981">
    <property type="term" value="F:DNA-binding transcription factor activity, RNA polymerase II-specific"/>
    <property type="evidence" value="ECO:0007669"/>
    <property type="project" value="InterPro"/>
</dbReference>
<dbReference type="InterPro" id="IPR051059">
    <property type="entry name" value="VerF-like"/>
</dbReference>
<evidence type="ECO:0000256" key="3">
    <source>
        <dbReference type="ARBA" id="ARBA00022737"/>
    </source>
</evidence>
<dbReference type="Pfam" id="PF00096">
    <property type="entry name" value="zf-C2H2"/>
    <property type="match status" value="1"/>
</dbReference>
<evidence type="ECO:0000259" key="8">
    <source>
        <dbReference type="PROSITE" id="PS50157"/>
    </source>
</evidence>
<dbReference type="SUPFAM" id="SSF57667">
    <property type="entry name" value="beta-beta-alpha zinc fingers"/>
    <property type="match status" value="1"/>
</dbReference>
<dbReference type="Gene3D" id="3.30.160.60">
    <property type="entry name" value="Classic Zinc Finger"/>
    <property type="match status" value="1"/>
</dbReference>
<evidence type="ECO:0000313" key="10">
    <source>
        <dbReference type="Proteomes" id="UP000184383"/>
    </source>
</evidence>
<dbReference type="Pfam" id="PF04082">
    <property type="entry name" value="Fungal_trans"/>
    <property type="match status" value="1"/>
</dbReference>
<keyword evidence="5" id="KW-0862">Zinc</keyword>
<dbReference type="PROSITE" id="PS50157">
    <property type="entry name" value="ZINC_FINGER_C2H2_2"/>
    <property type="match status" value="2"/>
</dbReference>
<dbReference type="CDD" id="cd12148">
    <property type="entry name" value="fungal_TF_MHR"/>
    <property type="match status" value="1"/>
</dbReference>
<keyword evidence="2" id="KW-0479">Metal-binding</keyword>
<evidence type="ECO:0000256" key="5">
    <source>
        <dbReference type="ARBA" id="ARBA00022833"/>
    </source>
</evidence>
<dbReference type="Proteomes" id="UP000184383">
    <property type="component" value="Unassembled WGS sequence"/>
</dbReference>
<organism evidence="9 10">
    <name type="scientific">Aspergillus wentii DTO 134E9</name>
    <dbReference type="NCBI Taxonomy" id="1073089"/>
    <lineage>
        <taxon>Eukaryota</taxon>
        <taxon>Fungi</taxon>
        <taxon>Dikarya</taxon>
        <taxon>Ascomycota</taxon>
        <taxon>Pezizomycotina</taxon>
        <taxon>Eurotiomycetes</taxon>
        <taxon>Eurotiomycetidae</taxon>
        <taxon>Eurotiales</taxon>
        <taxon>Aspergillaceae</taxon>
        <taxon>Aspergillus</taxon>
        <taxon>Aspergillus subgen. Cremei</taxon>
    </lineage>
</organism>
<evidence type="ECO:0000256" key="1">
    <source>
        <dbReference type="ARBA" id="ARBA00004123"/>
    </source>
</evidence>
<evidence type="ECO:0000313" key="9">
    <source>
        <dbReference type="EMBL" id="OJJ33635.1"/>
    </source>
</evidence>
<protein>
    <recommendedName>
        <fullName evidence="8">C2H2-type domain-containing protein</fullName>
    </recommendedName>
</protein>
<evidence type="ECO:0000256" key="4">
    <source>
        <dbReference type="ARBA" id="ARBA00022771"/>
    </source>
</evidence>
<reference evidence="10" key="1">
    <citation type="journal article" date="2017" name="Genome Biol.">
        <title>Comparative genomics reveals high biological diversity and specific adaptations in the industrially and medically important fungal genus Aspergillus.</title>
        <authorList>
            <person name="de Vries R.P."/>
            <person name="Riley R."/>
            <person name="Wiebenga A."/>
            <person name="Aguilar-Osorio G."/>
            <person name="Amillis S."/>
            <person name="Uchima C.A."/>
            <person name="Anderluh G."/>
            <person name="Asadollahi M."/>
            <person name="Askin M."/>
            <person name="Barry K."/>
            <person name="Battaglia E."/>
            <person name="Bayram O."/>
            <person name="Benocci T."/>
            <person name="Braus-Stromeyer S.A."/>
            <person name="Caldana C."/>
            <person name="Canovas D."/>
            <person name="Cerqueira G.C."/>
            <person name="Chen F."/>
            <person name="Chen W."/>
            <person name="Choi C."/>
            <person name="Clum A."/>
            <person name="Dos Santos R.A."/>
            <person name="Damasio A.R."/>
            <person name="Diallinas G."/>
            <person name="Emri T."/>
            <person name="Fekete E."/>
            <person name="Flipphi M."/>
            <person name="Freyberg S."/>
            <person name="Gallo A."/>
            <person name="Gournas C."/>
            <person name="Habgood R."/>
            <person name="Hainaut M."/>
            <person name="Harispe M.L."/>
            <person name="Henrissat B."/>
            <person name="Hilden K.S."/>
            <person name="Hope R."/>
            <person name="Hossain A."/>
            <person name="Karabika E."/>
            <person name="Karaffa L."/>
            <person name="Karanyi Z."/>
            <person name="Krasevec N."/>
            <person name="Kuo A."/>
            <person name="Kusch H."/>
            <person name="LaButti K."/>
            <person name="Lagendijk E.L."/>
            <person name="Lapidus A."/>
            <person name="Levasseur A."/>
            <person name="Lindquist E."/>
            <person name="Lipzen A."/>
            <person name="Logrieco A.F."/>
            <person name="MacCabe A."/>
            <person name="Maekelae M.R."/>
            <person name="Malavazi I."/>
            <person name="Melin P."/>
            <person name="Meyer V."/>
            <person name="Mielnichuk N."/>
            <person name="Miskei M."/>
            <person name="Molnar A.P."/>
            <person name="Mule G."/>
            <person name="Ngan C.Y."/>
            <person name="Orejas M."/>
            <person name="Orosz E."/>
            <person name="Ouedraogo J.P."/>
            <person name="Overkamp K.M."/>
            <person name="Park H.-S."/>
            <person name="Perrone G."/>
            <person name="Piumi F."/>
            <person name="Punt P.J."/>
            <person name="Ram A.F."/>
            <person name="Ramon A."/>
            <person name="Rauscher S."/>
            <person name="Record E."/>
            <person name="Riano-Pachon D.M."/>
            <person name="Robert V."/>
            <person name="Roehrig J."/>
            <person name="Ruller R."/>
            <person name="Salamov A."/>
            <person name="Salih N.S."/>
            <person name="Samson R.A."/>
            <person name="Sandor E."/>
            <person name="Sanguinetti M."/>
            <person name="Schuetze T."/>
            <person name="Sepcic K."/>
            <person name="Shelest E."/>
            <person name="Sherlock G."/>
            <person name="Sophianopoulou V."/>
            <person name="Squina F.M."/>
            <person name="Sun H."/>
            <person name="Susca A."/>
            <person name="Todd R.B."/>
            <person name="Tsang A."/>
            <person name="Unkles S.E."/>
            <person name="van de Wiele N."/>
            <person name="van Rossen-Uffink D."/>
            <person name="Oliveira J.V."/>
            <person name="Vesth T.C."/>
            <person name="Visser J."/>
            <person name="Yu J.-H."/>
            <person name="Zhou M."/>
            <person name="Andersen M.R."/>
            <person name="Archer D.B."/>
            <person name="Baker S.E."/>
            <person name="Benoit I."/>
            <person name="Brakhage A.A."/>
            <person name="Braus G.H."/>
            <person name="Fischer R."/>
            <person name="Frisvad J.C."/>
            <person name="Goldman G.H."/>
            <person name="Houbraken J."/>
            <person name="Oakley B."/>
            <person name="Pocsi I."/>
            <person name="Scazzocchio C."/>
            <person name="Seiboth B."/>
            <person name="vanKuyk P.A."/>
            <person name="Wortman J."/>
            <person name="Dyer P.S."/>
            <person name="Grigoriev I.V."/>
        </authorList>
    </citation>
    <scope>NUCLEOTIDE SEQUENCE [LARGE SCALE GENOMIC DNA]</scope>
    <source>
        <strain evidence="10">DTO 134E9</strain>
    </source>
</reference>
<dbReference type="PANTHER" id="PTHR40626">
    <property type="entry name" value="MIP31509P"/>
    <property type="match status" value="1"/>
</dbReference>
<keyword evidence="10" id="KW-1185">Reference proteome</keyword>
<evidence type="ECO:0000256" key="7">
    <source>
        <dbReference type="PROSITE-ProRule" id="PRU00042"/>
    </source>
</evidence>
<dbReference type="InterPro" id="IPR013087">
    <property type="entry name" value="Znf_C2H2_type"/>
</dbReference>
<dbReference type="GO" id="GO:0006351">
    <property type="term" value="P:DNA-templated transcription"/>
    <property type="evidence" value="ECO:0007669"/>
    <property type="project" value="InterPro"/>
</dbReference>
<dbReference type="SMART" id="SM00355">
    <property type="entry name" value="ZnF_C2H2"/>
    <property type="match status" value="2"/>
</dbReference>
<name>A0A1L9RFE1_ASPWE</name>
<dbReference type="OrthoDB" id="1405595at2759"/>
<dbReference type="InterPro" id="IPR007219">
    <property type="entry name" value="XnlR_reg_dom"/>
</dbReference>
<feature type="domain" description="C2H2-type" evidence="8">
    <location>
        <begin position="39"/>
        <end position="62"/>
    </location>
</feature>
<sequence>MNGTVRPFKCKTCAKVFTRQENLKRHEQTHHKKSSGPSFQCPQCSASFLRSDLRKRHIRNCHPLTELSQSSVSALQWDSLENQLPLPNVEGTSPLELNNRFPPQNEAIPNISLPLFEMGNDAEGFSFAKESLCSDAYFTHFHSALPVIHKPSFDPTTSPEPLLKAIAAIGALYTVAGEKIGQSRARFDSGSQALETYVKNDRTRFQDPWVIPAYLLLETFGMYCCDDQLFLKAQNIHRNLVDVVRELQMTHDGQLSRSDTDSMDENLGRSDLMDDASTPLDVIWRSFIHSELRKRTIYSLYLLDSQFAIICNVRPLMSALEIKYDLPCSDDLWDAPTAAEWDALRHQQFSSFNDQDDEGGFRGGRPSQGTFYESTQYLLQHGSRRMSNSLRLLWSSPFTALILVTQLQMMSRDLTHANCLLERPMGSQTHLSVLLENQYGQIAQALRNILDLTPRGQLYNRPEMPLETATSTSHAPLWHSFWIMWYYTSITLTHPDSLLVTGTVESNLPAAIATAGHLARPRIKKNRDIYEDRDVFRILNDLERAIPEIDIRPSNGFSEYTEHPFTTFLGFKICLVGWRVVRLMVGKASGDSRSQDRSNSPPSSIYQCSPAEYVLRSIRSCTQNEKPDGHDSGSFEPYETDYLQWAARTFAHRQSWPVGKWQSAIIEESLGTFSITHSLPLMVPSPSQIPMPQGDIQLATELGLADLGMGDQVWMGSEMG</sequence>
<dbReference type="GO" id="GO:0000978">
    <property type="term" value="F:RNA polymerase II cis-regulatory region sequence-specific DNA binding"/>
    <property type="evidence" value="ECO:0007669"/>
    <property type="project" value="InterPro"/>
</dbReference>
<dbReference type="PROSITE" id="PS00028">
    <property type="entry name" value="ZINC_FINGER_C2H2_1"/>
    <property type="match status" value="2"/>
</dbReference>
<evidence type="ECO:0000256" key="6">
    <source>
        <dbReference type="ARBA" id="ARBA00023242"/>
    </source>
</evidence>
<dbReference type="EMBL" id="KV878213">
    <property type="protein sequence ID" value="OJJ33635.1"/>
    <property type="molecule type" value="Genomic_DNA"/>
</dbReference>
<dbReference type="RefSeq" id="XP_040687311.1">
    <property type="nucleotide sequence ID" value="XM_040831018.1"/>
</dbReference>
<dbReference type="InterPro" id="IPR036236">
    <property type="entry name" value="Znf_C2H2_sf"/>
</dbReference>
<keyword evidence="6" id="KW-0539">Nucleus</keyword>
<dbReference type="GeneID" id="63746866"/>
<proteinExistence type="predicted"/>
<keyword evidence="3" id="KW-0677">Repeat</keyword>
<comment type="subcellular location">
    <subcellularLocation>
        <location evidence="1">Nucleus</location>
    </subcellularLocation>
</comment>
<keyword evidence="4 7" id="KW-0863">Zinc-finger</keyword>
<dbReference type="AlphaFoldDB" id="A0A1L9RFE1"/>
<gene>
    <name evidence="9" type="ORF">ASPWEDRAFT_173074</name>
</gene>
<dbReference type="GO" id="GO:0008270">
    <property type="term" value="F:zinc ion binding"/>
    <property type="evidence" value="ECO:0007669"/>
    <property type="project" value="UniProtKB-KW"/>
</dbReference>
<dbReference type="GO" id="GO:0000785">
    <property type="term" value="C:chromatin"/>
    <property type="evidence" value="ECO:0007669"/>
    <property type="project" value="TreeGrafter"/>
</dbReference>